<feature type="transmembrane region" description="Helical" evidence="6">
    <location>
        <begin position="277"/>
        <end position="295"/>
    </location>
</feature>
<feature type="transmembrane region" description="Helical" evidence="6">
    <location>
        <begin position="186"/>
        <end position="205"/>
    </location>
</feature>
<dbReference type="GO" id="GO:0016020">
    <property type="term" value="C:membrane"/>
    <property type="evidence" value="ECO:0007669"/>
    <property type="project" value="UniProtKB-SubCell"/>
</dbReference>
<feature type="transmembrane region" description="Helical" evidence="6">
    <location>
        <begin position="252"/>
        <end position="271"/>
    </location>
</feature>
<dbReference type="InterPro" id="IPR050638">
    <property type="entry name" value="AA-Vitamin_Transporters"/>
</dbReference>
<feature type="transmembrane region" description="Helical" evidence="6">
    <location>
        <begin position="35"/>
        <end position="58"/>
    </location>
</feature>
<feature type="transmembrane region" description="Helical" evidence="6">
    <location>
        <begin position="154"/>
        <end position="174"/>
    </location>
</feature>
<name>A0A7W4VJL5_9HYPH</name>
<feature type="transmembrane region" description="Helical" evidence="6">
    <location>
        <begin position="12"/>
        <end position="29"/>
    </location>
</feature>
<evidence type="ECO:0000256" key="2">
    <source>
        <dbReference type="ARBA" id="ARBA00007362"/>
    </source>
</evidence>
<dbReference type="SUPFAM" id="SSF103481">
    <property type="entry name" value="Multidrug resistance efflux transporter EmrE"/>
    <property type="match status" value="2"/>
</dbReference>
<dbReference type="Pfam" id="PF00892">
    <property type="entry name" value="EamA"/>
    <property type="match status" value="2"/>
</dbReference>
<evidence type="ECO:0000256" key="1">
    <source>
        <dbReference type="ARBA" id="ARBA00004141"/>
    </source>
</evidence>
<keyword evidence="4 6" id="KW-1133">Transmembrane helix</keyword>
<dbReference type="EMBL" id="JACHWB010000002">
    <property type="protein sequence ID" value="MBB3018384.1"/>
    <property type="molecule type" value="Genomic_DNA"/>
</dbReference>
<keyword evidence="9" id="KW-1185">Reference proteome</keyword>
<proteinExistence type="inferred from homology"/>
<comment type="similarity">
    <text evidence="2">Belongs to the EamA transporter family.</text>
</comment>
<keyword evidence="3 6" id="KW-0812">Transmembrane</keyword>
<feature type="transmembrane region" description="Helical" evidence="6">
    <location>
        <begin position="221"/>
        <end position="243"/>
    </location>
</feature>
<feature type="domain" description="EamA" evidence="7">
    <location>
        <begin position="14"/>
        <end position="142"/>
    </location>
</feature>
<evidence type="ECO:0000259" key="7">
    <source>
        <dbReference type="Pfam" id="PF00892"/>
    </source>
</evidence>
<comment type="subcellular location">
    <subcellularLocation>
        <location evidence="1">Membrane</location>
        <topology evidence="1">Multi-pass membrane protein</topology>
    </subcellularLocation>
</comment>
<organism evidence="8 9">
    <name type="scientific">Microvirga lupini</name>
    <dbReference type="NCBI Taxonomy" id="420324"/>
    <lineage>
        <taxon>Bacteria</taxon>
        <taxon>Pseudomonadati</taxon>
        <taxon>Pseudomonadota</taxon>
        <taxon>Alphaproteobacteria</taxon>
        <taxon>Hyphomicrobiales</taxon>
        <taxon>Methylobacteriaceae</taxon>
        <taxon>Microvirga</taxon>
    </lineage>
</organism>
<evidence type="ECO:0000256" key="5">
    <source>
        <dbReference type="ARBA" id="ARBA00023136"/>
    </source>
</evidence>
<sequence length="304" mass="31842">MGQREGSGAGHIAAFAGMALIWGLTWLPMKIASEAVPPIFLAMIRFLLAGLCYLAFILARGLPLRMEQPWRVVVASLLITTGCYSLLFWGVARAPTGLSSIVNLSLMPIFLILVGSLYGQERVTPRRLGAIALGVLGLVMLFSGRTGAAQDGALLGLAAVALATLSYAWGGVVSRPLMQTMHPITLAFWETSIGALGLIPVSLLVEGYDPAYFAGLADGRAILGLTILVLGGSLGGFSIYLWLVRDWGAFQAGLYSFVSPVVAVAVGVAFANEAFGWPEALGMAVMLSATALALTEGKRKAVAA</sequence>
<evidence type="ECO:0000256" key="3">
    <source>
        <dbReference type="ARBA" id="ARBA00022692"/>
    </source>
</evidence>
<dbReference type="PANTHER" id="PTHR32322:SF2">
    <property type="entry name" value="EAMA DOMAIN-CONTAINING PROTEIN"/>
    <property type="match status" value="1"/>
</dbReference>
<dbReference type="RefSeq" id="WP_246407933.1">
    <property type="nucleotide sequence ID" value="NZ_JACHWB010000002.1"/>
</dbReference>
<feature type="transmembrane region" description="Helical" evidence="6">
    <location>
        <begin position="130"/>
        <end position="148"/>
    </location>
</feature>
<keyword evidence="5 6" id="KW-0472">Membrane</keyword>
<dbReference type="InterPro" id="IPR037185">
    <property type="entry name" value="EmrE-like"/>
</dbReference>
<evidence type="ECO:0000313" key="9">
    <source>
        <dbReference type="Proteomes" id="UP000532010"/>
    </source>
</evidence>
<gene>
    <name evidence="8" type="ORF">FHR70_001438</name>
</gene>
<dbReference type="InterPro" id="IPR000620">
    <property type="entry name" value="EamA_dom"/>
</dbReference>
<feature type="domain" description="EamA" evidence="7">
    <location>
        <begin position="155"/>
        <end position="294"/>
    </location>
</feature>
<dbReference type="PANTHER" id="PTHR32322">
    <property type="entry name" value="INNER MEMBRANE TRANSPORTER"/>
    <property type="match status" value="1"/>
</dbReference>
<reference evidence="8 9" key="1">
    <citation type="submission" date="2020-08" db="EMBL/GenBank/DDBJ databases">
        <title>The Agave Microbiome: Exploring the role of microbial communities in plant adaptations to desert environments.</title>
        <authorList>
            <person name="Partida-Martinez L.P."/>
        </authorList>
    </citation>
    <scope>NUCLEOTIDE SEQUENCE [LARGE SCALE GENOMIC DNA]</scope>
    <source>
        <strain evidence="8 9">AT3.9</strain>
    </source>
</reference>
<evidence type="ECO:0000313" key="8">
    <source>
        <dbReference type="EMBL" id="MBB3018384.1"/>
    </source>
</evidence>
<feature type="transmembrane region" description="Helical" evidence="6">
    <location>
        <begin position="98"/>
        <end position="118"/>
    </location>
</feature>
<evidence type="ECO:0000256" key="4">
    <source>
        <dbReference type="ARBA" id="ARBA00022989"/>
    </source>
</evidence>
<accession>A0A7W4VJL5</accession>
<evidence type="ECO:0000256" key="6">
    <source>
        <dbReference type="SAM" id="Phobius"/>
    </source>
</evidence>
<dbReference type="Proteomes" id="UP000532010">
    <property type="component" value="Unassembled WGS sequence"/>
</dbReference>
<dbReference type="AlphaFoldDB" id="A0A7W4VJL5"/>
<comment type="caution">
    <text evidence="8">The sequence shown here is derived from an EMBL/GenBank/DDBJ whole genome shotgun (WGS) entry which is preliminary data.</text>
</comment>
<protein>
    <submittedName>
        <fullName evidence="8">Drug/metabolite transporter (DMT)-like permease</fullName>
    </submittedName>
</protein>
<feature type="transmembrane region" description="Helical" evidence="6">
    <location>
        <begin position="70"/>
        <end position="92"/>
    </location>
</feature>